<feature type="transmembrane region" description="Helical" evidence="2">
    <location>
        <begin position="139"/>
        <end position="159"/>
    </location>
</feature>
<keyword evidence="5" id="KW-1185">Reference proteome</keyword>
<evidence type="ECO:0000256" key="2">
    <source>
        <dbReference type="SAM" id="Phobius"/>
    </source>
</evidence>
<dbReference type="STRING" id="662755.CRES_0161"/>
<gene>
    <name evidence="4" type="ordered locus">CRES_0161</name>
</gene>
<name>F8E1L9_CORRG</name>
<organism evidence="4 5">
    <name type="scientific">Corynebacterium resistens (strain DSM 45100 / JCM 12819 / GTC 2026 / SICGH 158)</name>
    <dbReference type="NCBI Taxonomy" id="662755"/>
    <lineage>
        <taxon>Bacteria</taxon>
        <taxon>Bacillati</taxon>
        <taxon>Actinomycetota</taxon>
        <taxon>Actinomycetes</taxon>
        <taxon>Mycobacteriales</taxon>
        <taxon>Corynebacteriaceae</taxon>
        <taxon>Corynebacterium</taxon>
    </lineage>
</organism>
<proteinExistence type="predicted"/>
<dbReference type="InterPro" id="IPR027381">
    <property type="entry name" value="LytR/CpsA/Psr_C"/>
</dbReference>
<feature type="compositionally biased region" description="Polar residues" evidence="1">
    <location>
        <begin position="169"/>
        <end position="199"/>
    </location>
</feature>
<accession>F8E1L9</accession>
<dbReference type="Gene3D" id="3.30.70.2390">
    <property type="match status" value="1"/>
</dbReference>
<evidence type="ECO:0000313" key="5">
    <source>
        <dbReference type="Proteomes" id="UP000000492"/>
    </source>
</evidence>
<sequence length="368" mass="37661">MTKVNIEAVTDTNRPRHARHEPEFDDEFDIFDEDSADRGYIDDRGSRSAQAGDGYAEDEAGAREKSWRREAPKSGVAGAAAATGAASAGAAAHGRTASHGDAGPHGNAEPQDGATTQGDPTSHDGAATDEKPGPPLRGLAMILLAVGVLLVGWGAFSLYGDKGGDDAKNTAQNQSAENNGQPEQANPAGQSGQANSNASGEAAKDGEQRDGAGNPNGPKNTDNPNDPNKRDGAKPGEQGANAPEAPAGNAGGAARGVVNKENEYVTVLNNSPIRGLAGDTAKKLSEKQWAKTGYGNLADTSGTFPQSVVLYPGDNPNARAAAEQIASDLGLKAQPRDGRIDETLRGAKMLEGGAPAAVVVVTTNDMPR</sequence>
<dbReference type="HOGENOM" id="CLU_751672_0_0_11"/>
<dbReference type="AlphaFoldDB" id="F8E1L9"/>
<feature type="compositionally biased region" description="Basic and acidic residues" evidence="1">
    <location>
        <begin position="60"/>
        <end position="72"/>
    </location>
</feature>
<dbReference type="KEGG" id="crd:CRES_0161"/>
<evidence type="ECO:0000313" key="4">
    <source>
        <dbReference type="EMBL" id="AEI08524.1"/>
    </source>
</evidence>
<dbReference type="EMBL" id="CP002857">
    <property type="protein sequence ID" value="AEI08524.1"/>
    <property type="molecule type" value="Genomic_DNA"/>
</dbReference>
<dbReference type="Pfam" id="PF13399">
    <property type="entry name" value="LytR_C"/>
    <property type="match status" value="1"/>
</dbReference>
<protein>
    <recommendedName>
        <fullName evidence="3">LytR/CpsA/Psr regulator C-terminal domain-containing protein</fullName>
    </recommendedName>
</protein>
<evidence type="ECO:0000256" key="1">
    <source>
        <dbReference type="SAM" id="MobiDB-lite"/>
    </source>
</evidence>
<evidence type="ECO:0000259" key="3">
    <source>
        <dbReference type="Pfam" id="PF13399"/>
    </source>
</evidence>
<keyword evidence="2" id="KW-0812">Transmembrane</keyword>
<dbReference type="eggNOG" id="ENOG50330SA">
    <property type="taxonomic scope" value="Bacteria"/>
</dbReference>
<feature type="region of interest" description="Disordered" evidence="1">
    <location>
        <begin position="157"/>
        <end position="255"/>
    </location>
</feature>
<feature type="compositionally biased region" description="Basic and acidic residues" evidence="1">
    <location>
        <begin position="36"/>
        <end position="46"/>
    </location>
</feature>
<feature type="domain" description="LytR/CpsA/Psr regulator C-terminal" evidence="3">
    <location>
        <begin position="265"/>
        <end position="363"/>
    </location>
</feature>
<feature type="compositionally biased region" description="Low complexity" evidence="1">
    <location>
        <begin position="77"/>
        <end position="100"/>
    </location>
</feature>
<feature type="compositionally biased region" description="Low complexity" evidence="1">
    <location>
        <begin position="213"/>
        <end position="226"/>
    </location>
</feature>
<keyword evidence="2" id="KW-1133">Transmembrane helix</keyword>
<dbReference type="Proteomes" id="UP000000492">
    <property type="component" value="Chromosome"/>
</dbReference>
<feature type="compositionally biased region" description="Acidic residues" evidence="1">
    <location>
        <begin position="23"/>
        <end position="35"/>
    </location>
</feature>
<reference evidence="4 5" key="1">
    <citation type="journal article" date="2012" name="BMC Genomics">
        <title>Complete genome sequence, lifestyle, and multi-drug resistance of the human pathogen Corynebacterium resistens DSM 45100 isolated from blood samples of a leukemia patient.</title>
        <authorList>
            <person name="Schroder J."/>
            <person name="Maus I."/>
            <person name="Meyer K."/>
            <person name="Wordemann S."/>
            <person name="Blom J."/>
            <person name="Jaenicke S."/>
            <person name="Schneider J."/>
            <person name="Trost E."/>
            <person name="Tauch A."/>
        </authorList>
    </citation>
    <scope>NUCLEOTIDE SEQUENCE [LARGE SCALE GENOMIC DNA]</scope>
    <source>
        <strain evidence="5">DSM 45100 / JCM 12819 / CCUG 50093 / GTC 2026 / SICGH 158</strain>
    </source>
</reference>
<feature type="region of interest" description="Disordered" evidence="1">
    <location>
        <begin position="1"/>
        <end position="136"/>
    </location>
</feature>
<keyword evidence="2" id="KW-0472">Membrane</keyword>
<feature type="compositionally biased region" description="Low complexity" evidence="1">
    <location>
        <begin position="235"/>
        <end position="248"/>
    </location>
</feature>